<dbReference type="RefSeq" id="WP_354013711.1">
    <property type="nucleotide sequence ID" value="NZ_JBEPMU010000002.1"/>
</dbReference>
<proteinExistence type="predicted"/>
<organism evidence="1 2">
    <name type="scientific">Dyella japonica</name>
    <dbReference type="NCBI Taxonomy" id="231455"/>
    <lineage>
        <taxon>Bacteria</taxon>
        <taxon>Pseudomonadati</taxon>
        <taxon>Pseudomonadota</taxon>
        <taxon>Gammaproteobacteria</taxon>
        <taxon>Lysobacterales</taxon>
        <taxon>Rhodanobacteraceae</taxon>
        <taxon>Dyella</taxon>
    </lineage>
</organism>
<name>A0ABV2JU12_9GAMM</name>
<sequence>MDSFSVRCIFLCERRDDQKLDYLYEERITLWQAEVIDIAIELAENEARSYAEESSEYLGHSQAFALFEPVSASGVEVFSLLRESNLSPKAYLDAFFDTGRERQQNSPGN</sequence>
<evidence type="ECO:0000313" key="1">
    <source>
        <dbReference type="EMBL" id="MET3652331.1"/>
    </source>
</evidence>
<gene>
    <name evidence="1" type="ORF">ABIC75_002053</name>
</gene>
<dbReference type="Proteomes" id="UP001549184">
    <property type="component" value="Unassembled WGS sequence"/>
</dbReference>
<reference evidence="1 2" key="1">
    <citation type="submission" date="2024-06" db="EMBL/GenBank/DDBJ databases">
        <title>Sorghum-associated microbial communities from plants grown in Nebraska, USA.</title>
        <authorList>
            <person name="Schachtman D."/>
        </authorList>
    </citation>
    <scope>NUCLEOTIDE SEQUENCE [LARGE SCALE GENOMIC DNA]</scope>
    <source>
        <strain evidence="1 2">1073</strain>
    </source>
</reference>
<protein>
    <recommendedName>
        <fullName evidence="3">DUF4288 domain-containing protein</fullName>
    </recommendedName>
</protein>
<evidence type="ECO:0000313" key="2">
    <source>
        <dbReference type="Proteomes" id="UP001549184"/>
    </source>
</evidence>
<accession>A0ABV2JU12</accession>
<keyword evidence="2" id="KW-1185">Reference proteome</keyword>
<dbReference type="EMBL" id="JBEPMU010000002">
    <property type="protein sequence ID" value="MET3652331.1"/>
    <property type="molecule type" value="Genomic_DNA"/>
</dbReference>
<comment type="caution">
    <text evidence="1">The sequence shown here is derived from an EMBL/GenBank/DDBJ whole genome shotgun (WGS) entry which is preliminary data.</text>
</comment>
<evidence type="ECO:0008006" key="3">
    <source>
        <dbReference type="Google" id="ProtNLM"/>
    </source>
</evidence>